<dbReference type="GO" id="GO:0006508">
    <property type="term" value="P:proteolysis"/>
    <property type="evidence" value="ECO:0007669"/>
    <property type="project" value="UniProtKB-KW"/>
</dbReference>
<keyword evidence="3" id="KW-1185">Reference proteome</keyword>
<proteinExistence type="predicted"/>
<keyword evidence="2" id="KW-0378">Hydrolase</keyword>
<dbReference type="Pfam" id="PF05618">
    <property type="entry name" value="Zn_protease"/>
    <property type="match status" value="1"/>
</dbReference>
<name>A0A5C6X157_9DELT</name>
<dbReference type="EMBL" id="VOSM01000008">
    <property type="protein sequence ID" value="TXD35569.1"/>
    <property type="molecule type" value="Genomic_DNA"/>
</dbReference>
<feature type="domain" description="Retropepsin-like aspartic endopeptidase" evidence="1">
    <location>
        <begin position="13"/>
        <end position="146"/>
    </location>
</feature>
<dbReference type="PANTHER" id="PTHR38037:SF1">
    <property type="entry name" value="ATP-DEPENDENT ZINC PROTEASE DOMAIN-CONTAINING PROTEIN-RELATED"/>
    <property type="match status" value="1"/>
</dbReference>
<evidence type="ECO:0000259" key="1">
    <source>
        <dbReference type="Pfam" id="PF05618"/>
    </source>
</evidence>
<dbReference type="OrthoDB" id="9782977at2"/>
<protein>
    <submittedName>
        <fullName evidence="2">ATP-dependent zinc protease</fullName>
    </submittedName>
</protein>
<dbReference type="Gene3D" id="2.40.70.10">
    <property type="entry name" value="Acid Proteases"/>
    <property type="match status" value="1"/>
</dbReference>
<keyword evidence="2" id="KW-0645">Protease</keyword>
<evidence type="ECO:0000313" key="3">
    <source>
        <dbReference type="Proteomes" id="UP000321412"/>
    </source>
</evidence>
<organism evidence="2 3">
    <name type="scientific">Lujinxingia vulgaris</name>
    <dbReference type="NCBI Taxonomy" id="2600176"/>
    <lineage>
        <taxon>Bacteria</taxon>
        <taxon>Deltaproteobacteria</taxon>
        <taxon>Bradymonadales</taxon>
        <taxon>Lujinxingiaceae</taxon>
        <taxon>Lujinxingia</taxon>
    </lineage>
</organism>
<accession>A0A5C6X157</accession>
<reference evidence="2 3" key="1">
    <citation type="submission" date="2019-08" db="EMBL/GenBank/DDBJ databases">
        <title>Bradymonadales sp. TMQ4.</title>
        <authorList>
            <person name="Liang Q."/>
        </authorList>
    </citation>
    <scope>NUCLEOTIDE SEQUENCE [LARGE SCALE GENOMIC DNA]</scope>
    <source>
        <strain evidence="2 3">TMQ4</strain>
    </source>
</reference>
<dbReference type="InterPro" id="IPR008503">
    <property type="entry name" value="Asp_endopeptidase"/>
</dbReference>
<dbReference type="Proteomes" id="UP000321412">
    <property type="component" value="Unassembled WGS sequence"/>
</dbReference>
<gene>
    <name evidence="2" type="ORF">FRC98_15270</name>
</gene>
<dbReference type="InterPro" id="IPR021109">
    <property type="entry name" value="Peptidase_aspartic_dom_sf"/>
</dbReference>
<evidence type="ECO:0000313" key="2">
    <source>
        <dbReference type="EMBL" id="TXD35569.1"/>
    </source>
</evidence>
<comment type="caution">
    <text evidence="2">The sequence shown here is derived from an EMBL/GenBank/DDBJ whole genome shotgun (WGS) entry which is preliminary data.</text>
</comment>
<dbReference type="AlphaFoldDB" id="A0A5C6X157"/>
<dbReference type="GO" id="GO:0008233">
    <property type="term" value="F:peptidase activity"/>
    <property type="evidence" value="ECO:0007669"/>
    <property type="project" value="UniProtKB-KW"/>
</dbReference>
<sequence>MTVKKSPKRARPIIGWREWVGLPELGLGRIKAKIDTGARTSALHAENIELFERDGEPWVRFEVRPHQRSARDGAVAEYPLHDRRVVRSSSGHEEFRVVIRPVVEVLGQRYAIDLTLTDRKAMGFRMLLGRHAVRGRFLVDPAASFLGESSPHS</sequence>
<dbReference type="PANTHER" id="PTHR38037">
    <property type="entry name" value="ZN_PROTEASE DOMAIN-CONTAINING PROTEIN"/>
    <property type="match status" value="1"/>
</dbReference>
<dbReference type="RefSeq" id="WP_146982310.1">
    <property type="nucleotide sequence ID" value="NZ_VOSM01000008.1"/>
</dbReference>
<dbReference type="SUPFAM" id="SSF50630">
    <property type="entry name" value="Acid proteases"/>
    <property type="match status" value="1"/>
</dbReference>